<sequence>MSQIECYEPAFIRHYRAQYPAAIRQPLVINWQHEARCSLLLDDPDCCEAVLGSPEAFVLQVKMTEAVPGVAALPQRLQVINQAALDIVTLPELSVDLRLYALGVMLSYAQKLPADSDDALETLKSLPQRLAGYAADGTLAEMFAQLPVIAGPQRQLIGSLGRLPFDWDRLVDCTRKMSLPLQLSLLALADSNSEALMQQQLLDVWSSKGQQAFAGQPWMWTNYLVYRLYHETFPRHEQHDMLTCYLQLVSDYFLLRSLFSLWLMDGSPLSPSQAISLFSVFESWRLDPQAAAGREALLSDHDDPLLAAISLLVS</sequence>
<evidence type="ECO:0000313" key="2">
    <source>
        <dbReference type="Proteomes" id="UP000682928"/>
    </source>
</evidence>
<evidence type="ECO:0000313" key="1">
    <source>
        <dbReference type="EMBL" id="BCU56457.1"/>
    </source>
</evidence>
<dbReference type="RefSeq" id="WP_088219989.1">
    <property type="nucleotide sequence ID" value="NZ_AP024590.1"/>
</dbReference>
<dbReference type="AlphaFoldDB" id="A0AA86MAF1"/>
<dbReference type="EMBL" id="AP024590">
    <property type="protein sequence ID" value="BCU56457.1"/>
    <property type="molecule type" value="Genomic_DNA"/>
</dbReference>
<protein>
    <submittedName>
        <fullName evidence="1">Lysine-N-methylase</fullName>
    </submittedName>
</protein>
<proteinExistence type="predicted"/>
<organism evidence="1 2">
    <name type="scientific">Enterobacter kobei</name>
    <dbReference type="NCBI Taxonomy" id="208224"/>
    <lineage>
        <taxon>Bacteria</taxon>
        <taxon>Pseudomonadati</taxon>
        <taxon>Pseudomonadota</taxon>
        <taxon>Gammaproteobacteria</taxon>
        <taxon>Enterobacterales</taxon>
        <taxon>Enterobacteriaceae</taxon>
        <taxon>Enterobacter</taxon>
        <taxon>Enterobacter cloacae complex</taxon>
    </lineage>
</organism>
<dbReference type="Proteomes" id="UP000682928">
    <property type="component" value="Chromosome"/>
</dbReference>
<name>A0AA86MAF1_9ENTR</name>
<gene>
    <name evidence="1" type="primary">lafV</name>
    <name evidence="1" type="ORF">ENKO_30510</name>
</gene>
<accession>A0AA86MAF1</accession>
<reference evidence="1" key="1">
    <citation type="submission" date="2021-04" db="EMBL/GenBank/DDBJ databases">
        <title>Difference and commonality of drug resistance evolution in various bacteria. and drug sensitivity profiles.</title>
        <authorList>
            <person name="Maeda T."/>
            <person name="Shibai A."/>
            <person name="Kawada K."/>
            <person name="Kotani H."/>
            <person name="Tarusawa Y."/>
            <person name="Tanabe K."/>
            <person name="Furusawa C."/>
        </authorList>
    </citation>
    <scope>NUCLEOTIDE SEQUENCE</scope>
    <source>
        <strain evidence="1">JCM 8580</strain>
    </source>
</reference>